<evidence type="ECO:0000256" key="5">
    <source>
        <dbReference type="ARBA" id="ARBA00022840"/>
    </source>
</evidence>
<protein>
    <recommendedName>
        <fullName evidence="6">G protein-coupled receptor kinase</fullName>
        <ecNumber evidence="6">2.7.11.-</ecNumber>
    </recommendedName>
</protein>
<gene>
    <name evidence="8" type="ORF">FQN60_011112</name>
</gene>
<dbReference type="Gene3D" id="1.10.167.10">
    <property type="entry name" value="Regulator of G-protein Signalling 4, domain 2"/>
    <property type="match status" value="1"/>
</dbReference>
<evidence type="ECO:0000313" key="8">
    <source>
        <dbReference type="EMBL" id="KAA8595821.1"/>
    </source>
</evidence>
<dbReference type="Gene3D" id="1.10.510.10">
    <property type="entry name" value="Transferase(Phosphotransferase) domain 1"/>
    <property type="match status" value="1"/>
</dbReference>
<dbReference type="GO" id="GO:0005737">
    <property type="term" value="C:cytoplasm"/>
    <property type="evidence" value="ECO:0007669"/>
    <property type="project" value="TreeGrafter"/>
</dbReference>
<dbReference type="GO" id="GO:0005524">
    <property type="term" value="F:ATP binding"/>
    <property type="evidence" value="ECO:0007669"/>
    <property type="project" value="UniProtKB-KW"/>
</dbReference>
<dbReference type="GO" id="GO:0050254">
    <property type="term" value="F:rhodopsin kinase activity"/>
    <property type="evidence" value="ECO:0007669"/>
    <property type="project" value="TreeGrafter"/>
</dbReference>
<dbReference type="PRINTS" id="PR00717">
    <property type="entry name" value="GPCRKINASE"/>
</dbReference>
<dbReference type="GO" id="GO:0007165">
    <property type="term" value="P:signal transduction"/>
    <property type="evidence" value="ECO:0007669"/>
    <property type="project" value="InterPro"/>
</dbReference>
<keyword evidence="1 6" id="KW-0723">Serine/threonine-protein kinase</keyword>
<evidence type="ECO:0000256" key="1">
    <source>
        <dbReference type="ARBA" id="ARBA00022527"/>
    </source>
</evidence>
<keyword evidence="3 6" id="KW-0547">Nucleotide-binding</keyword>
<dbReference type="GO" id="GO:0009966">
    <property type="term" value="P:regulation of signal transduction"/>
    <property type="evidence" value="ECO:0007669"/>
    <property type="project" value="TreeGrafter"/>
</dbReference>
<dbReference type="PANTHER" id="PTHR24355">
    <property type="entry name" value="G PROTEIN-COUPLED RECEPTOR KINASE/RIBOSOMAL PROTEIN S6 KINASE"/>
    <property type="match status" value="1"/>
</dbReference>
<dbReference type="EC" id="2.7.11.-" evidence="6"/>
<keyword evidence="4 6" id="KW-0418">Kinase</keyword>
<comment type="similarity">
    <text evidence="6">Belongs to the protein kinase superfamily. AGC Ser/Thr protein kinase family. GPRK subfamily.</text>
</comment>
<evidence type="ECO:0000256" key="4">
    <source>
        <dbReference type="ARBA" id="ARBA00022777"/>
    </source>
</evidence>
<dbReference type="Proteomes" id="UP000327493">
    <property type="component" value="Chromosome 1"/>
</dbReference>
<evidence type="ECO:0000313" key="9">
    <source>
        <dbReference type="Proteomes" id="UP000327493"/>
    </source>
</evidence>
<sequence length="226" mass="25386">VFVHTGNVRISDLGLAVELADDQLKIKGYAGTPGFMAPELLKGEEYDYSVDYFTLGVTLYEFMAAKGPFRTRGEKVEKKVLKKRILNDPVTYPEKFSENARSICEGLLFKEVDKRLGFKKGSCDEIRAHAFFSEINWRKLNAVYAKNIDDVGAFSTAKGVQLGDKDNNFFDEFASGNISIPWQEEMIEMGIYDELTVWGADGALPDDLRRESILEQPHKSSTCSVS</sequence>
<keyword evidence="9" id="KW-1185">Reference proteome</keyword>
<reference evidence="8 9" key="1">
    <citation type="submission" date="2019-08" db="EMBL/GenBank/DDBJ databases">
        <title>A chromosome-level genome assembly, high-density linkage maps, and genome scans reveal the genomic architecture of hybrid incompatibilities underlying speciation via character displacement in darters (Percidae: Etheostominae).</title>
        <authorList>
            <person name="Moran R.L."/>
            <person name="Catchen J.M."/>
            <person name="Fuller R.C."/>
        </authorList>
    </citation>
    <scope>NUCLEOTIDE SEQUENCE [LARGE SCALE GENOMIC DNA]</scope>
    <source>
        <strain evidence="8">EspeVRDwgs_2016</strain>
        <tissue evidence="8">Muscle</tissue>
    </source>
</reference>
<dbReference type="InterPro" id="IPR011009">
    <property type="entry name" value="Kinase-like_dom_sf"/>
</dbReference>
<dbReference type="AlphaFoldDB" id="A0A5J5DRD1"/>
<dbReference type="Pfam" id="PF00069">
    <property type="entry name" value="Pkinase"/>
    <property type="match status" value="1"/>
</dbReference>
<feature type="domain" description="Protein kinase" evidence="7">
    <location>
        <begin position="1"/>
        <end position="132"/>
    </location>
</feature>
<evidence type="ECO:0000256" key="3">
    <source>
        <dbReference type="ARBA" id="ARBA00022741"/>
    </source>
</evidence>
<evidence type="ECO:0000259" key="7">
    <source>
        <dbReference type="PROSITE" id="PS50011"/>
    </source>
</evidence>
<keyword evidence="2 6" id="KW-0808">Transferase</keyword>
<evidence type="ECO:0000256" key="2">
    <source>
        <dbReference type="ARBA" id="ARBA00022679"/>
    </source>
</evidence>
<name>A0A5J5DRD1_9PERO</name>
<dbReference type="InterPro" id="IPR000719">
    <property type="entry name" value="Prot_kinase_dom"/>
</dbReference>
<accession>A0A5J5DRD1</accession>
<dbReference type="SMART" id="SM00220">
    <property type="entry name" value="S_TKc"/>
    <property type="match status" value="1"/>
</dbReference>
<comment type="caution">
    <text evidence="8">The sequence shown here is derived from an EMBL/GenBank/DDBJ whole genome shotgun (WGS) entry which is preliminary data.</text>
</comment>
<dbReference type="InterPro" id="IPR044926">
    <property type="entry name" value="RGS_subdomain_2"/>
</dbReference>
<dbReference type="InterPro" id="IPR000239">
    <property type="entry name" value="GPCR_kinase"/>
</dbReference>
<dbReference type="EMBL" id="VOFY01000001">
    <property type="protein sequence ID" value="KAA8595821.1"/>
    <property type="molecule type" value="Genomic_DNA"/>
</dbReference>
<organism evidence="8 9">
    <name type="scientific">Etheostoma spectabile</name>
    <name type="common">orangethroat darter</name>
    <dbReference type="NCBI Taxonomy" id="54343"/>
    <lineage>
        <taxon>Eukaryota</taxon>
        <taxon>Metazoa</taxon>
        <taxon>Chordata</taxon>
        <taxon>Craniata</taxon>
        <taxon>Vertebrata</taxon>
        <taxon>Euteleostomi</taxon>
        <taxon>Actinopterygii</taxon>
        <taxon>Neopterygii</taxon>
        <taxon>Teleostei</taxon>
        <taxon>Neoteleostei</taxon>
        <taxon>Acanthomorphata</taxon>
        <taxon>Eupercaria</taxon>
        <taxon>Perciformes</taxon>
        <taxon>Percoidei</taxon>
        <taxon>Percidae</taxon>
        <taxon>Etheostomatinae</taxon>
        <taxon>Etheostoma</taxon>
    </lineage>
</organism>
<evidence type="ECO:0000256" key="6">
    <source>
        <dbReference type="RuleBase" id="RU000308"/>
    </source>
</evidence>
<feature type="non-terminal residue" evidence="8">
    <location>
        <position position="1"/>
    </location>
</feature>
<proteinExistence type="inferred from homology"/>
<dbReference type="PANTHER" id="PTHR24355:SF11">
    <property type="entry name" value="RHODOPSIN KINASE GRK1"/>
    <property type="match status" value="1"/>
</dbReference>
<keyword evidence="5 6" id="KW-0067">ATP-binding</keyword>
<dbReference type="PROSITE" id="PS50011">
    <property type="entry name" value="PROTEIN_KINASE_DOM"/>
    <property type="match status" value="1"/>
</dbReference>
<dbReference type="SUPFAM" id="SSF56112">
    <property type="entry name" value="Protein kinase-like (PK-like)"/>
    <property type="match status" value="1"/>
</dbReference>